<dbReference type="Pfam" id="PF03884">
    <property type="entry name" value="YacG"/>
    <property type="match status" value="1"/>
</dbReference>
<dbReference type="GO" id="GO:0006355">
    <property type="term" value="P:regulation of DNA-templated transcription"/>
    <property type="evidence" value="ECO:0007669"/>
    <property type="project" value="InterPro"/>
</dbReference>
<dbReference type="Proteomes" id="UP001144110">
    <property type="component" value="Unassembled WGS sequence"/>
</dbReference>
<reference evidence="3" key="1">
    <citation type="submission" date="2022-11" db="EMBL/GenBank/DDBJ databases">
        <title>Candidatus Alkanophaga archaea from heated hydrothermal vent sediment oxidize petroleum alkanes.</title>
        <authorList>
            <person name="Zehnle H."/>
            <person name="Laso-Perez R."/>
            <person name="Lipp J."/>
            <person name="Teske A."/>
            <person name="Wegener G."/>
        </authorList>
    </citation>
    <scope>NUCLEOTIDE SEQUENCE</scope>
    <source>
        <strain evidence="3">MCA70</strain>
    </source>
</reference>
<dbReference type="PANTHER" id="PTHR36150">
    <property type="entry name" value="DNA GYRASE INHIBITOR YACG"/>
    <property type="match status" value="1"/>
</dbReference>
<dbReference type="InterPro" id="IPR005584">
    <property type="entry name" value="DNA_gyrase_inhibitor_YacG"/>
</dbReference>
<evidence type="ECO:0000313" key="4">
    <source>
        <dbReference type="Proteomes" id="UP001144110"/>
    </source>
</evidence>
<evidence type="ECO:0000256" key="1">
    <source>
        <dbReference type="ARBA" id="ARBA00022723"/>
    </source>
</evidence>
<comment type="caution">
    <text evidence="3">The sequence shown here is derived from an EMBL/GenBank/DDBJ whole genome shotgun (WGS) entry which is preliminary data.</text>
</comment>
<dbReference type="PANTHER" id="PTHR36150:SF1">
    <property type="entry name" value="DNA GYRASE INHIBITOR YACG"/>
    <property type="match status" value="1"/>
</dbReference>
<protein>
    <submittedName>
        <fullName evidence="3">Endogenous inhibitor of DNA gyrase</fullName>
    </submittedName>
</protein>
<keyword evidence="2" id="KW-0862">Zinc</keyword>
<dbReference type="Gene3D" id="3.30.50.10">
    <property type="entry name" value="Erythroid Transcription Factor GATA-1, subunit A"/>
    <property type="match status" value="1"/>
</dbReference>
<proteinExistence type="inferred from homology"/>
<name>A0AAE3P4C1_9BACT</name>
<dbReference type="InterPro" id="IPR013088">
    <property type="entry name" value="Znf_NHR/GATA"/>
</dbReference>
<dbReference type="AlphaFoldDB" id="A0AAE3P4C1"/>
<evidence type="ECO:0000256" key="2">
    <source>
        <dbReference type="ARBA" id="ARBA00022833"/>
    </source>
</evidence>
<gene>
    <name evidence="3" type="ORF">OD816_000795</name>
</gene>
<dbReference type="GO" id="GO:0008270">
    <property type="term" value="F:zinc ion binding"/>
    <property type="evidence" value="ECO:0007669"/>
    <property type="project" value="InterPro"/>
</dbReference>
<evidence type="ECO:0000313" key="3">
    <source>
        <dbReference type="EMBL" id="MDF2953550.1"/>
    </source>
</evidence>
<accession>A0AAE3P4C1</accession>
<keyword evidence="1" id="KW-0479">Metal-binding</keyword>
<sequence length="66" mass="8004">MGGKLKVRCPVCKKRVSWENNPYRPFCSKECKLADFYHWINEDYRIRISREDLLDDKEPHFGEIDK</sequence>
<dbReference type="SUPFAM" id="SSF57716">
    <property type="entry name" value="Glucocorticoid receptor-like (DNA-binding domain)"/>
    <property type="match status" value="1"/>
</dbReference>
<organism evidence="3 4">
    <name type="scientific">Candidatus Thermodesulfobacterium syntrophicum</name>
    <dbReference type="NCBI Taxonomy" id="3060442"/>
    <lineage>
        <taxon>Bacteria</taxon>
        <taxon>Pseudomonadati</taxon>
        <taxon>Thermodesulfobacteriota</taxon>
        <taxon>Thermodesulfobacteria</taxon>
        <taxon>Thermodesulfobacteriales</taxon>
        <taxon>Thermodesulfobacteriaceae</taxon>
        <taxon>Thermodesulfobacterium</taxon>
    </lineage>
</organism>
<dbReference type="HAMAP" id="MF_00649">
    <property type="entry name" value="DNA_gyrase_inhibitor_YacG"/>
    <property type="match status" value="1"/>
</dbReference>
<dbReference type="EMBL" id="JAPHEG010000003">
    <property type="protein sequence ID" value="MDF2953550.1"/>
    <property type="molecule type" value="Genomic_DNA"/>
</dbReference>